<dbReference type="Proteomes" id="UP000826195">
    <property type="component" value="Unassembled WGS sequence"/>
</dbReference>
<evidence type="ECO:0000313" key="2">
    <source>
        <dbReference type="Proteomes" id="UP000826195"/>
    </source>
</evidence>
<gene>
    <name evidence="1" type="ORF">KQX54_019470</name>
</gene>
<dbReference type="AlphaFoldDB" id="A0AAV7IT86"/>
<reference evidence="1 2" key="1">
    <citation type="journal article" date="2021" name="J. Hered.">
        <title>A chromosome-level genome assembly of the parasitoid wasp, Cotesia glomerata (Hymenoptera: Braconidae).</title>
        <authorList>
            <person name="Pinto B.J."/>
            <person name="Weis J.J."/>
            <person name="Gamble T."/>
            <person name="Ode P.J."/>
            <person name="Paul R."/>
            <person name="Zaspel J.M."/>
        </authorList>
    </citation>
    <scope>NUCLEOTIDE SEQUENCE [LARGE SCALE GENOMIC DNA]</scope>
    <source>
        <strain evidence="1">CgM1</strain>
    </source>
</reference>
<proteinExistence type="predicted"/>
<keyword evidence="2" id="KW-1185">Reference proteome</keyword>
<protein>
    <submittedName>
        <fullName evidence="1">Uncharacterized protein</fullName>
    </submittedName>
</protein>
<sequence length="220" mass="25155">MQTEESEEWLNMSDDEAAYISYVNQWDAKKSRVPETETQVPETDKRLLSDITPNESSFLITIDPLRLQGVSPTLLTIYRAARICISVFPCALMSSNKEISTCPPETAISTSNDGIKTQQCDNCEFCGNSQKCISDEEQATAVMSLLEDTERKHEEEKKTSLESNVETNMSSLLQSNEKINQYTKIIPETLPVIFEVERFEKTLLQCLELFQPRRKFVFIF</sequence>
<name>A0AAV7IT86_COTGL</name>
<evidence type="ECO:0000313" key="1">
    <source>
        <dbReference type="EMBL" id="KAH0555499.1"/>
    </source>
</evidence>
<comment type="caution">
    <text evidence="1">The sequence shown here is derived from an EMBL/GenBank/DDBJ whole genome shotgun (WGS) entry which is preliminary data.</text>
</comment>
<dbReference type="EMBL" id="JAHXZJ010001119">
    <property type="protein sequence ID" value="KAH0555499.1"/>
    <property type="molecule type" value="Genomic_DNA"/>
</dbReference>
<accession>A0AAV7IT86</accession>
<organism evidence="1 2">
    <name type="scientific">Cotesia glomerata</name>
    <name type="common">Lepidopteran parasitic wasp</name>
    <name type="synonym">Apanteles glomeratus</name>
    <dbReference type="NCBI Taxonomy" id="32391"/>
    <lineage>
        <taxon>Eukaryota</taxon>
        <taxon>Metazoa</taxon>
        <taxon>Ecdysozoa</taxon>
        <taxon>Arthropoda</taxon>
        <taxon>Hexapoda</taxon>
        <taxon>Insecta</taxon>
        <taxon>Pterygota</taxon>
        <taxon>Neoptera</taxon>
        <taxon>Endopterygota</taxon>
        <taxon>Hymenoptera</taxon>
        <taxon>Apocrita</taxon>
        <taxon>Ichneumonoidea</taxon>
        <taxon>Braconidae</taxon>
        <taxon>Microgastrinae</taxon>
        <taxon>Cotesia</taxon>
    </lineage>
</organism>